<dbReference type="AlphaFoldDB" id="A0A1H3QI11"/>
<dbReference type="Gene3D" id="3.40.50.880">
    <property type="match status" value="1"/>
</dbReference>
<dbReference type="GO" id="GO:0005829">
    <property type="term" value="C:cytosol"/>
    <property type="evidence" value="ECO:0007669"/>
    <property type="project" value="TreeGrafter"/>
</dbReference>
<gene>
    <name evidence="3" type="ORF">SAMN05192546_10996</name>
</gene>
<dbReference type="InterPro" id="IPR050472">
    <property type="entry name" value="Anth_synth/Amidotransfase"/>
</dbReference>
<organism evidence="3 4">
    <name type="scientific">Tindallia californiensis</name>
    <dbReference type="NCBI Taxonomy" id="159292"/>
    <lineage>
        <taxon>Bacteria</taxon>
        <taxon>Bacillati</taxon>
        <taxon>Bacillota</taxon>
        <taxon>Clostridia</taxon>
        <taxon>Peptostreptococcales</taxon>
        <taxon>Tindalliaceae</taxon>
        <taxon>Tindallia</taxon>
    </lineage>
</organism>
<dbReference type="PANTHER" id="PTHR43418:SF4">
    <property type="entry name" value="MULTIFUNCTIONAL TRYPTOPHAN BIOSYNTHESIS PROTEIN"/>
    <property type="match status" value="1"/>
</dbReference>
<dbReference type="RefSeq" id="WP_093315005.1">
    <property type="nucleotide sequence ID" value="NZ_FNPV01000009.1"/>
</dbReference>
<evidence type="ECO:0000256" key="1">
    <source>
        <dbReference type="ARBA" id="ARBA00022962"/>
    </source>
</evidence>
<accession>A0A1H3QI11</accession>
<dbReference type="EMBL" id="FNPV01000009">
    <property type="protein sequence ID" value="SDZ12940.1"/>
    <property type="molecule type" value="Genomic_DNA"/>
</dbReference>
<dbReference type="SUPFAM" id="SSF52317">
    <property type="entry name" value="Class I glutamine amidotransferase-like"/>
    <property type="match status" value="1"/>
</dbReference>
<evidence type="ECO:0000313" key="3">
    <source>
        <dbReference type="EMBL" id="SDZ12940.1"/>
    </source>
</evidence>
<evidence type="ECO:0000313" key="4">
    <source>
        <dbReference type="Proteomes" id="UP000199230"/>
    </source>
</evidence>
<dbReference type="NCBIfam" id="TIGR00566">
    <property type="entry name" value="trpG_papA"/>
    <property type="match status" value="1"/>
</dbReference>
<dbReference type="FunFam" id="3.40.50.880:FF:000003">
    <property type="entry name" value="Anthranilate synthase component II"/>
    <property type="match status" value="1"/>
</dbReference>
<dbReference type="CDD" id="cd01743">
    <property type="entry name" value="GATase1_Anthranilate_Synthase"/>
    <property type="match status" value="1"/>
</dbReference>
<dbReference type="PANTHER" id="PTHR43418">
    <property type="entry name" value="MULTIFUNCTIONAL TRYPTOPHAN BIOSYNTHESIS PROTEIN-RELATED"/>
    <property type="match status" value="1"/>
</dbReference>
<dbReference type="PRINTS" id="PR00097">
    <property type="entry name" value="ANTSNTHASEII"/>
</dbReference>
<dbReference type="InterPro" id="IPR029062">
    <property type="entry name" value="Class_I_gatase-like"/>
</dbReference>
<name>A0A1H3QI11_9FIRM</name>
<proteinExistence type="predicted"/>
<dbReference type="STRING" id="159292.SAMN05192546_10996"/>
<dbReference type="PROSITE" id="PS51273">
    <property type="entry name" value="GATASE_TYPE_1"/>
    <property type="match status" value="1"/>
</dbReference>
<keyword evidence="1" id="KW-0315">Glutamine amidotransferase</keyword>
<dbReference type="InterPro" id="IPR006221">
    <property type="entry name" value="TrpG/PapA_dom"/>
</dbReference>
<protein>
    <submittedName>
        <fullName evidence="3">Para-aminobenzoate synthetase component 2</fullName>
    </submittedName>
</protein>
<evidence type="ECO:0000259" key="2">
    <source>
        <dbReference type="Pfam" id="PF00117"/>
    </source>
</evidence>
<dbReference type="GO" id="GO:0000162">
    <property type="term" value="P:L-tryptophan biosynthetic process"/>
    <property type="evidence" value="ECO:0007669"/>
    <property type="project" value="TreeGrafter"/>
</dbReference>
<dbReference type="OrthoDB" id="9804328at2"/>
<dbReference type="GO" id="GO:0004049">
    <property type="term" value="F:anthranilate synthase activity"/>
    <property type="evidence" value="ECO:0007669"/>
    <property type="project" value="TreeGrafter"/>
</dbReference>
<reference evidence="3 4" key="1">
    <citation type="submission" date="2016-10" db="EMBL/GenBank/DDBJ databases">
        <authorList>
            <person name="de Groot N.N."/>
        </authorList>
    </citation>
    <scope>NUCLEOTIDE SEQUENCE [LARGE SCALE GENOMIC DNA]</scope>
    <source>
        <strain evidence="3 4">APO</strain>
    </source>
</reference>
<keyword evidence="4" id="KW-1185">Reference proteome</keyword>
<dbReference type="InterPro" id="IPR017926">
    <property type="entry name" value="GATASE"/>
</dbReference>
<dbReference type="Pfam" id="PF00117">
    <property type="entry name" value="GATase"/>
    <property type="match status" value="1"/>
</dbReference>
<dbReference type="Proteomes" id="UP000199230">
    <property type="component" value="Unassembled WGS sequence"/>
</dbReference>
<feature type="domain" description="Glutamine amidotransferase" evidence="2">
    <location>
        <begin position="3"/>
        <end position="185"/>
    </location>
</feature>
<dbReference type="PRINTS" id="PR00096">
    <property type="entry name" value="GATASE"/>
</dbReference>
<sequence length="186" mass="20812">MILMIDNYDSFVYNLVQYLMQLGKEVRVVRNDDITIEEIKGMNPEVIVISPGPCTPDEAGISKAIVEELKGKYLILGICLGHQTIGQVFGGKVIQALEPIHGKVYPVTHDGKGVFKGLKNPLNVTRYHSLIVEKESLPEDLVVTASTEDGQIMGLRHKKYRLESVQFHPEAILTEQGLELLDNFIR</sequence>